<dbReference type="InterPro" id="IPR053160">
    <property type="entry name" value="MFS_DHA3_Transporter"/>
</dbReference>
<feature type="transmembrane region" description="Helical" evidence="2">
    <location>
        <begin position="45"/>
        <end position="65"/>
    </location>
</feature>
<dbReference type="RefSeq" id="WP_072280243.1">
    <property type="nucleotide sequence ID" value="NZ_FRBG01000021.1"/>
</dbReference>
<dbReference type="PANTHER" id="PTHR23530:SF1">
    <property type="entry name" value="PERMEASE, MAJOR FACILITATOR SUPERFAMILY-RELATED"/>
    <property type="match status" value="1"/>
</dbReference>
<dbReference type="PANTHER" id="PTHR23530">
    <property type="entry name" value="TRANSPORT PROTEIN-RELATED"/>
    <property type="match status" value="1"/>
</dbReference>
<keyword evidence="2" id="KW-0472">Membrane</keyword>
<sequence length="412" mass="47050">MKIVVEPRIKKNIYVYYVSLVLLTVAISLPHSVLTVLLLSKEVTLPQIMIIQAGYSFAVFISEYPSGLISDIYPKKLVFVYSKFFLLVMFFLVIYMNSFWMLFIAWFMYGISSALDTGTIDAEIINNLRLSEGYIDKFISNANRLNFISLLIGSSIGSFIYYKIGIRFYWVSILLTITSIICVTFFYKGESITNTTISLSEMLKKMIIQTREGIKEIRGKESLKLMITLTFVEQFFFQAHFQLWQALFLSKGINEYNFYIFYIVFQILSIFAYSIPVSKLSHKNLGKHFSILIILLIFSLSLLNTTNKVLFIFVYITYVFIFTVLDFISKYIFAKNVSSERISSLTSLKSSCGRVGALLSMAGCGIILKLTSVSNAIIINFAFAMVMTTLIAIKYLINTKNKAHCIENKASK</sequence>
<dbReference type="STRING" id="1121328.JWYL7_1059"/>
<evidence type="ECO:0000313" key="4">
    <source>
        <dbReference type="EMBL" id="SHL29428.1"/>
    </source>
</evidence>
<feature type="transmembrane region" description="Helical" evidence="2">
    <location>
        <begin position="377"/>
        <end position="397"/>
    </location>
</feature>
<accession>A0A150FQV5</accession>
<gene>
    <name evidence="3" type="ORF">JWYL7_1059</name>
    <name evidence="4" type="ORF">SAMN05661008_01824</name>
</gene>
<proteinExistence type="predicted"/>
<keyword evidence="2" id="KW-0812">Transmembrane</keyword>
<dbReference type="SUPFAM" id="SSF103473">
    <property type="entry name" value="MFS general substrate transporter"/>
    <property type="match status" value="1"/>
</dbReference>
<organism evidence="3 5">
    <name type="scientific">Alkalithermobacter thermoalcaliphilus JW-YL-7 = DSM 7308</name>
    <dbReference type="NCBI Taxonomy" id="1121328"/>
    <lineage>
        <taxon>Bacteria</taxon>
        <taxon>Bacillati</taxon>
        <taxon>Bacillota</taxon>
        <taxon>Clostridia</taxon>
        <taxon>Peptostreptococcales</taxon>
        <taxon>Tepidibacteraceae</taxon>
        <taxon>Alkalithermobacter</taxon>
    </lineage>
</organism>
<comment type="caution">
    <text evidence="3">The sequence shown here is derived from an EMBL/GenBank/DDBJ whole genome shotgun (WGS) entry which is preliminary data.</text>
</comment>
<dbReference type="PATRIC" id="fig|1121328.3.peg.1068"/>
<evidence type="ECO:0000256" key="1">
    <source>
        <dbReference type="ARBA" id="ARBA00004651"/>
    </source>
</evidence>
<evidence type="ECO:0000256" key="2">
    <source>
        <dbReference type="SAM" id="Phobius"/>
    </source>
</evidence>
<feature type="transmembrane region" description="Helical" evidence="2">
    <location>
        <begin position="168"/>
        <end position="187"/>
    </location>
</feature>
<reference evidence="3 5" key="1">
    <citation type="submission" date="2016-02" db="EMBL/GenBank/DDBJ databases">
        <title>Draft genome sequence for Clostridium paradoxum JW-YL-7.</title>
        <authorList>
            <person name="Utturkar S.M."/>
            <person name="Lancaster A."/>
            <person name="Poole F.L."/>
            <person name="Adams M.W."/>
            <person name="Brown S.D."/>
        </authorList>
    </citation>
    <scope>NUCLEOTIDE SEQUENCE [LARGE SCALE GENOMIC DNA]</scope>
    <source>
        <strain evidence="3 5">JW-YL-7</strain>
    </source>
</reference>
<comment type="subcellular location">
    <subcellularLocation>
        <location evidence="1">Cell membrane</location>
        <topology evidence="1">Multi-pass membrane protein</topology>
    </subcellularLocation>
</comment>
<dbReference type="EMBL" id="FRBG01000021">
    <property type="protein sequence ID" value="SHL29428.1"/>
    <property type="molecule type" value="Genomic_DNA"/>
</dbReference>
<dbReference type="Gene3D" id="1.20.1250.20">
    <property type="entry name" value="MFS general substrate transporter like domains"/>
    <property type="match status" value="1"/>
</dbReference>
<evidence type="ECO:0000313" key="5">
    <source>
        <dbReference type="Proteomes" id="UP000092605"/>
    </source>
</evidence>
<protein>
    <submittedName>
        <fullName evidence="3">Major facilitator superfamily MFS_1</fullName>
    </submittedName>
    <submittedName>
        <fullName evidence="4">Predicted arabinose efflux permease, MFS family</fullName>
    </submittedName>
</protein>
<feature type="transmembrane region" description="Helical" evidence="2">
    <location>
        <begin position="256"/>
        <end position="273"/>
    </location>
</feature>
<evidence type="ECO:0000313" key="6">
    <source>
        <dbReference type="Proteomes" id="UP000323392"/>
    </source>
</evidence>
<dbReference type="InterPro" id="IPR011701">
    <property type="entry name" value="MFS"/>
</dbReference>
<feature type="transmembrane region" description="Helical" evidence="2">
    <location>
        <begin position="12"/>
        <end position="39"/>
    </location>
</feature>
<evidence type="ECO:0000313" key="3">
    <source>
        <dbReference type="EMBL" id="KXZ39984.1"/>
    </source>
</evidence>
<feature type="transmembrane region" description="Helical" evidence="2">
    <location>
        <begin position="77"/>
        <end position="96"/>
    </location>
</feature>
<name>A0A150FQV5_CLOPD</name>
<keyword evidence="2" id="KW-1133">Transmembrane helix</keyword>
<keyword evidence="6" id="KW-1185">Reference proteome</keyword>
<dbReference type="Proteomes" id="UP000092605">
    <property type="component" value="Unassembled WGS sequence"/>
</dbReference>
<dbReference type="EMBL" id="LSFY01000001">
    <property type="protein sequence ID" value="KXZ39984.1"/>
    <property type="molecule type" value="Genomic_DNA"/>
</dbReference>
<feature type="transmembrane region" description="Helical" evidence="2">
    <location>
        <begin position="285"/>
        <end position="303"/>
    </location>
</feature>
<dbReference type="Pfam" id="PF07690">
    <property type="entry name" value="MFS_1"/>
    <property type="match status" value="1"/>
</dbReference>
<dbReference type="Proteomes" id="UP000323392">
    <property type="component" value="Unassembled WGS sequence"/>
</dbReference>
<dbReference type="InterPro" id="IPR036259">
    <property type="entry name" value="MFS_trans_sf"/>
</dbReference>
<feature type="transmembrane region" description="Helical" evidence="2">
    <location>
        <begin position="309"/>
        <end position="333"/>
    </location>
</feature>
<dbReference type="GO" id="GO:0005886">
    <property type="term" value="C:plasma membrane"/>
    <property type="evidence" value="ECO:0007669"/>
    <property type="project" value="UniProtKB-SubCell"/>
</dbReference>
<reference evidence="4 6" key="2">
    <citation type="submission" date="2016-11" db="EMBL/GenBank/DDBJ databases">
        <authorList>
            <person name="Varghese N."/>
            <person name="Submissions S."/>
        </authorList>
    </citation>
    <scope>NUCLEOTIDE SEQUENCE [LARGE SCALE GENOMIC DNA]</scope>
    <source>
        <strain evidence="4 6">DSM 7308</strain>
    </source>
</reference>
<dbReference type="GO" id="GO:0022857">
    <property type="term" value="F:transmembrane transporter activity"/>
    <property type="evidence" value="ECO:0007669"/>
    <property type="project" value="InterPro"/>
</dbReference>
<dbReference type="AlphaFoldDB" id="A0A150FQV5"/>